<evidence type="ECO:0000256" key="2">
    <source>
        <dbReference type="ARBA" id="ARBA00022737"/>
    </source>
</evidence>
<reference evidence="4" key="2">
    <citation type="submission" date="2023-08" db="EMBL/GenBank/DDBJ databases">
        <title>Nitrogen cycling bacteria in agricultural field soils.</title>
        <authorList>
            <person name="Jang J."/>
        </authorList>
    </citation>
    <scope>NUCLEOTIDE SEQUENCE</scope>
    <source>
        <strain evidence="4">PS3-36</strain>
    </source>
</reference>
<dbReference type="Proteomes" id="UP000295132">
    <property type="component" value="Unassembled WGS sequence"/>
</dbReference>
<dbReference type="Proteomes" id="UP001178888">
    <property type="component" value="Unassembled WGS sequence"/>
</dbReference>
<proteinExistence type="predicted"/>
<dbReference type="PANTHER" id="PTHR11364">
    <property type="entry name" value="THIOSULFATE SULFERTANSFERASE"/>
    <property type="match status" value="1"/>
</dbReference>
<dbReference type="InterPro" id="IPR036873">
    <property type="entry name" value="Rhodanese-like_dom_sf"/>
</dbReference>
<gene>
    <name evidence="5" type="ORF">E2K98_16605</name>
    <name evidence="4" type="ORF">RCG21_24185</name>
</gene>
<dbReference type="FunFam" id="3.40.250.10:FF:000035">
    <property type="entry name" value="Thiosulfate sulfurtransferase"/>
    <property type="match status" value="1"/>
</dbReference>
<keyword evidence="1 5" id="KW-0808">Transferase</keyword>
<dbReference type="CDD" id="cd01449">
    <property type="entry name" value="TST_Repeat_2"/>
    <property type="match status" value="1"/>
</dbReference>
<dbReference type="InterPro" id="IPR001307">
    <property type="entry name" value="Thiosulphate_STrfase_CS"/>
</dbReference>
<dbReference type="EC" id="2.8.1.-" evidence="4"/>
<dbReference type="InterPro" id="IPR001763">
    <property type="entry name" value="Rhodanese-like_dom"/>
</dbReference>
<evidence type="ECO:0000313" key="7">
    <source>
        <dbReference type="Proteomes" id="UP001178888"/>
    </source>
</evidence>
<dbReference type="SMART" id="SM00450">
    <property type="entry name" value="RHOD"/>
    <property type="match status" value="2"/>
</dbReference>
<evidence type="ECO:0000256" key="1">
    <source>
        <dbReference type="ARBA" id="ARBA00022679"/>
    </source>
</evidence>
<dbReference type="AlphaFoldDB" id="A0A4R5VPJ0"/>
<dbReference type="Pfam" id="PF00581">
    <property type="entry name" value="Rhodanese"/>
    <property type="match status" value="2"/>
</dbReference>
<name>A0A4R5VPJ0_9BACI</name>
<protein>
    <submittedName>
        <fullName evidence="5">Sulfurtransferase</fullName>
        <ecNumber evidence="4">2.8.1.-</ecNumber>
    </submittedName>
</protein>
<reference evidence="5 6" key="1">
    <citation type="submission" date="2019-03" db="EMBL/GenBank/DDBJ databases">
        <title>Bacillus niacini sp. nov. a Nicotinate-Metabolizing Mesophile Isolated from Soil.</title>
        <authorList>
            <person name="Zhang G."/>
        </authorList>
    </citation>
    <scope>NUCLEOTIDE SEQUENCE [LARGE SCALE GENOMIC DNA]</scope>
    <source>
        <strain evidence="5 6">WN066</strain>
    </source>
</reference>
<comment type="caution">
    <text evidence="5">The sequence shown here is derived from an EMBL/GenBank/DDBJ whole genome shotgun (WGS) entry which is preliminary data.</text>
</comment>
<dbReference type="CDD" id="cd01448">
    <property type="entry name" value="TST_Repeat_1"/>
    <property type="match status" value="1"/>
</dbReference>
<dbReference type="InterPro" id="IPR045078">
    <property type="entry name" value="TST/MPST-like"/>
</dbReference>
<dbReference type="Gene3D" id="3.40.250.10">
    <property type="entry name" value="Rhodanese-like domain"/>
    <property type="match status" value="2"/>
</dbReference>
<dbReference type="EMBL" id="SMYO01000007">
    <property type="protein sequence ID" value="TDK60324.1"/>
    <property type="molecule type" value="Genomic_DNA"/>
</dbReference>
<dbReference type="SUPFAM" id="SSF52821">
    <property type="entry name" value="Rhodanese/Cell cycle control phosphatase"/>
    <property type="match status" value="2"/>
</dbReference>
<feature type="domain" description="Rhodanese" evidence="3">
    <location>
        <begin position="23"/>
        <end position="142"/>
    </location>
</feature>
<sequence length="283" mass="32171">MNLRGEIILNFGKEKEWLLKNLNNSDVRIIDCRFSLAEPDKGSLDYQINHLPGAVYFHLEKDLSSPVTHHGGRHPIPEISEFVDKLEKAGINQNTIVVAYDDGEGAFAARFWWMLQYLGHENVYVLEGGFKGWLEANYPLTAEVPSFAKANFISSIKSEWLASMEEVKTVVQNRPDNIILIDSREEKRYLGIEEPIDKKAGHIPGAVNKPWFEGLKSGFYKSEVEQKQRFLDIDPNNEIIVYCGSGVTAVPNFIALKKAGFPRVKLYLGSFSDWISYEENEID</sequence>
<dbReference type="PANTHER" id="PTHR11364:SF27">
    <property type="entry name" value="SULFURTRANSFERASE"/>
    <property type="match status" value="1"/>
</dbReference>
<dbReference type="PROSITE" id="PS50206">
    <property type="entry name" value="RHODANESE_3"/>
    <property type="match status" value="2"/>
</dbReference>
<keyword evidence="7" id="KW-1185">Reference proteome</keyword>
<evidence type="ECO:0000313" key="4">
    <source>
        <dbReference type="EMBL" id="MDQ6599399.1"/>
    </source>
</evidence>
<evidence type="ECO:0000259" key="3">
    <source>
        <dbReference type="PROSITE" id="PS50206"/>
    </source>
</evidence>
<organism evidence="5 6">
    <name type="scientific">Bacillus salipaludis</name>
    <dbReference type="NCBI Taxonomy" id="2547811"/>
    <lineage>
        <taxon>Bacteria</taxon>
        <taxon>Bacillati</taxon>
        <taxon>Bacillota</taxon>
        <taxon>Bacilli</taxon>
        <taxon>Bacillales</taxon>
        <taxon>Bacillaceae</taxon>
        <taxon>Bacillus</taxon>
    </lineage>
</organism>
<dbReference type="PROSITE" id="PS00380">
    <property type="entry name" value="RHODANESE_1"/>
    <property type="match status" value="1"/>
</dbReference>
<dbReference type="GO" id="GO:0004792">
    <property type="term" value="F:thiosulfate-cyanide sulfurtransferase activity"/>
    <property type="evidence" value="ECO:0007669"/>
    <property type="project" value="InterPro"/>
</dbReference>
<dbReference type="EMBL" id="JAVGVR010000001">
    <property type="protein sequence ID" value="MDQ6599399.1"/>
    <property type="molecule type" value="Genomic_DNA"/>
</dbReference>
<keyword evidence="2" id="KW-0677">Repeat</keyword>
<evidence type="ECO:0000313" key="6">
    <source>
        <dbReference type="Proteomes" id="UP000295132"/>
    </source>
</evidence>
<evidence type="ECO:0000313" key="5">
    <source>
        <dbReference type="EMBL" id="TDK60324.1"/>
    </source>
</evidence>
<feature type="domain" description="Rhodanese" evidence="3">
    <location>
        <begin position="174"/>
        <end position="283"/>
    </location>
</feature>
<accession>A0A4R5VPJ0</accession>